<evidence type="ECO:0000313" key="1">
    <source>
        <dbReference type="EMBL" id="KEO55256.1"/>
    </source>
</evidence>
<organism evidence="1 2">
    <name type="scientific">Thioclava pacifica DSM 10166</name>
    <dbReference type="NCBI Taxonomy" id="1353537"/>
    <lineage>
        <taxon>Bacteria</taxon>
        <taxon>Pseudomonadati</taxon>
        <taxon>Pseudomonadota</taxon>
        <taxon>Alphaproteobacteria</taxon>
        <taxon>Rhodobacterales</taxon>
        <taxon>Paracoccaceae</taxon>
        <taxon>Thioclava</taxon>
    </lineage>
</organism>
<dbReference type="AlphaFoldDB" id="A0A074JC96"/>
<sequence>MRDQRSIIIERSNDRFDGSTNSSNGCKSATPVDDAVSIRLVRGANHDRHLLTMLANAFGEIFNATIFQDQAIPEAIHIDPVGFDISD</sequence>
<proteinExistence type="predicted"/>
<keyword evidence="2" id="KW-1185">Reference proteome</keyword>
<evidence type="ECO:0000313" key="2">
    <source>
        <dbReference type="Proteomes" id="UP000027432"/>
    </source>
</evidence>
<dbReference type="EMBL" id="AUND01000003">
    <property type="protein sequence ID" value="KEO55256.1"/>
    <property type="molecule type" value="Genomic_DNA"/>
</dbReference>
<comment type="caution">
    <text evidence="1">The sequence shown here is derived from an EMBL/GenBank/DDBJ whole genome shotgun (WGS) entry which is preliminary data.</text>
</comment>
<accession>A0A074JC96</accession>
<dbReference type="Proteomes" id="UP000027432">
    <property type="component" value="Unassembled WGS sequence"/>
</dbReference>
<dbReference type="eggNOG" id="ENOG502ZUE0">
    <property type="taxonomic scope" value="Bacteria"/>
</dbReference>
<name>A0A074JC96_9RHOB</name>
<gene>
    <name evidence="1" type="ORF">TP2_15795</name>
</gene>
<reference evidence="1 2" key="1">
    <citation type="submission" date="2013-07" db="EMBL/GenBank/DDBJ databases">
        <title>Thioclava pacifica DSM 10166 Genome Sequencing.</title>
        <authorList>
            <person name="Lai Q."/>
            <person name="Shao Z."/>
        </authorList>
    </citation>
    <scope>NUCLEOTIDE SEQUENCE [LARGE SCALE GENOMIC DNA]</scope>
    <source>
        <strain evidence="1 2">DSM 10166</strain>
    </source>
</reference>
<protein>
    <submittedName>
        <fullName evidence="1">Uncharacterized protein</fullName>
    </submittedName>
</protein>